<gene>
    <name evidence="1" type="ordered locus">PHG067</name>
    <name evidence="2" type="ORF">E6A55_32510</name>
</gene>
<dbReference type="HOGENOM" id="CLU_085015_0_0_4"/>
<dbReference type="EMBL" id="AY305378">
    <property type="protein sequence ID" value="AAP85820.1"/>
    <property type="molecule type" value="Genomic_DNA"/>
</dbReference>
<geneLocation type="plasmid" evidence="4">
    <name>phg1</name>
</geneLocation>
<dbReference type="EMBL" id="CP039289">
    <property type="protein sequence ID" value="QCC05335.1"/>
    <property type="molecule type" value="Genomic_DNA"/>
</dbReference>
<dbReference type="Proteomes" id="UP000008210">
    <property type="component" value="Plasmid megaplasmid pHG1"/>
</dbReference>
<geneLocation type="plasmid" evidence="2">
    <name>pHG1</name>
</geneLocation>
<protein>
    <submittedName>
        <fullName evidence="1">Uncharacterized protein</fullName>
    </submittedName>
</protein>
<dbReference type="InterPro" id="IPR045991">
    <property type="entry name" value="DUF5947"/>
</dbReference>
<evidence type="ECO:0000313" key="4">
    <source>
        <dbReference type="Proteomes" id="UP000296079"/>
    </source>
</evidence>
<organism evidence="1 3">
    <name type="scientific">Cupriavidus necator (strain ATCC 17699 / DSM 428 / KCTC 22496 / NCIMB 10442 / H16 / Stanier 337)</name>
    <name type="common">Ralstonia eutropha</name>
    <dbReference type="NCBI Taxonomy" id="381666"/>
    <lineage>
        <taxon>Bacteria</taxon>
        <taxon>Pseudomonadati</taxon>
        <taxon>Pseudomonadota</taxon>
        <taxon>Betaproteobacteria</taxon>
        <taxon>Burkholderiales</taxon>
        <taxon>Burkholderiaceae</taxon>
        <taxon>Cupriavidus</taxon>
    </lineage>
</organism>
<dbReference type="PATRIC" id="fig|381666.6.peg.47"/>
<dbReference type="Proteomes" id="UP000296079">
    <property type="component" value="Plasmid pHG1"/>
</dbReference>
<dbReference type="AlphaFoldDB" id="Q7WXQ1"/>
<dbReference type="OrthoDB" id="152349at2"/>
<keyword evidence="1" id="KW-0614">Plasmid</keyword>
<sequence>MSAGPFPEARTGVQGCGGWVARLRQFTRKADYAQCELCGASIVADHAHLFDTTRRQLHCCCRACALLFGSQQGSRYRPVPRAGRYLDGFRMSDAQWDALAIPIDVAFFFVDSGAAHVVALYPGPAGGTRSQLGLAAWDDLVADNPDLTRMRPDVEALLVYRAQGARDYFLAPIDQCYALTGLIRARWRGLSGGKPAWEAIRGFVAALKATGRVPEGLLHA</sequence>
<proteinExistence type="predicted"/>
<geneLocation type="plasmid" evidence="1 3">
    <name>megaplasmid pHG1</name>
</geneLocation>
<evidence type="ECO:0000313" key="3">
    <source>
        <dbReference type="Proteomes" id="UP000008210"/>
    </source>
</evidence>
<reference evidence="2 4" key="2">
    <citation type="submission" date="2019-04" db="EMBL/GenBank/DDBJ databases">
        <title>Long-read de novo sequencing of Cupriavidus necator H16.</title>
        <authorList>
            <person name="Little G.T."/>
            <person name="Ehsaan M."/>
            <person name="Arenas-Lopez C."/>
            <person name="Jawed K."/>
            <person name="Winzer K."/>
            <person name="Kovacs K."/>
            <person name="Malys N."/>
            <person name="Minton N.P."/>
        </authorList>
    </citation>
    <scope>NUCLEOTIDE SEQUENCE [LARGE SCALE GENOMIC DNA]</scope>
    <source>
        <strain evidence="2 4">H16</strain>
        <plasmid evidence="4">phg1</plasmid>
        <plasmid evidence="2">pHG1</plasmid>
    </source>
</reference>
<dbReference type="KEGG" id="reh:PHG067"/>
<accession>Q7WXQ1</accession>
<reference evidence="1 3" key="1">
    <citation type="journal article" date="2003" name="J. Mol. Biol.">
        <title>Complete nucleotide sequence of pHG1: a Ralstonia eutropha H16 megaplasmid encoding key enzymes of H(2)-based lithoautotrophy and anaerobiosis.</title>
        <authorList>
            <person name="Schwartz E."/>
            <person name="Henne A."/>
            <person name="Cramm R."/>
            <person name="Eitinger T."/>
            <person name="Friedrich B."/>
            <person name="Gottschalk G."/>
        </authorList>
    </citation>
    <scope>NUCLEOTIDE SEQUENCE [LARGE SCALE GENOMIC DNA]</scope>
    <source>
        <strain evidence="3">ATCC 17699 / DSM 428 / KCTC 22496 / NCIMB 10442 / H16 / Stanier 337</strain>
        <strain evidence="1">H16</strain>
        <plasmid evidence="1 3">megaplasmid pHG1</plasmid>
    </source>
</reference>
<dbReference type="eggNOG" id="ENOG50313MT">
    <property type="taxonomic scope" value="Bacteria"/>
</dbReference>
<dbReference type="RefSeq" id="WP_011153989.1">
    <property type="nucleotide sequence ID" value="NC_005241.1"/>
</dbReference>
<name>Q7WXQ1_CUPNH</name>
<dbReference type="Pfam" id="PF19372">
    <property type="entry name" value="DUF5947"/>
    <property type="match status" value="1"/>
</dbReference>
<keyword evidence="3" id="KW-1185">Reference proteome</keyword>
<evidence type="ECO:0000313" key="1">
    <source>
        <dbReference type="EMBL" id="AAP85820.1"/>
    </source>
</evidence>
<evidence type="ECO:0000313" key="2">
    <source>
        <dbReference type="EMBL" id="QCC05335.1"/>
    </source>
</evidence>